<dbReference type="Proteomes" id="UP001148312">
    <property type="component" value="Unassembled WGS sequence"/>
</dbReference>
<protein>
    <submittedName>
        <fullName evidence="2">Uncharacterized protein</fullName>
    </submittedName>
</protein>
<evidence type="ECO:0000313" key="3">
    <source>
        <dbReference type="Proteomes" id="UP001148312"/>
    </source>
</evidence>
<comment type="caution">
    <text evidence="2">The sequence shown here is derived from an EMBL/GenBank/DDBJ whole genome shotgun (WGS) entry which is preliminary data.</text>
</comment>
<feature type="chain" id="PRO_5040758027" evidence="1">
    <location>
        <begin position="24"/>
        <end position="101"/>
    </location>
</feature>
<feature type="signal peptide" evidence="1">
    <location>
        <begin position="1"/>
        <end position="23"/>
    </location>
</feature>
<dbReference type="AlphaFoldDB" id="A0A9X0BST9"/>
<dbReference type="RefSeq" id="XP_056788532.1">
    <property type="nucleotide sequence ID" value="XM_056936597.1"/>
</dbReference>
<name>A0A9X0BST9_9EURO</name>
<keyword evidence="3" id="KW-1185">Reference proteome</keyword>
<reference evidence="2" key="1">
    <citation type="submission" date="2022-12" db="EMBL/GenBank/DDBJ databases">
        <authorList>
            <person name="Petersen C."/>
        </authorList>
    </citation>
    <scope>NUCLEOTIDE SEQUENCE</scope>
    <source>
        <strain evidence="2">IBT 30728</strain>
    </source>
</reference>
<proteinExistence type="predicted"/>
<keyword evidence="1" id="KW-0732">Signal</keyword>
<gene>
    <name evidence="2" type="ORF">N7539_006996</name>
</gene>
<sequence length="101" mass="10748">MKLHNTGLVLSAGLLLISPAVSASTASLSPDSPFSPLNAVSPPRTNAEFSGAGILKILQHIAKDPHFNSTLKDVTVTCALGHWELFSTCQLEEHIEQLTLT</sequence>
<evidence type="ECO:0000256" key="1">
    <source>
        <dbReference type="SAM" id="SignalP"/>
    </source>
</evidence>
<organism evidence="2 3">
    <name type="scientific">Penicillium diatomitis</name>
    <dbReference type="NCBI Taxonomy" id="2819901"/>
    <lineage>
        <taxon>Eukaryota</taxon>
        <taxon>Fungi</taxon>
        <taxon>Dikarya</taxon>
        <taxon>Ascomycota</taxon>
        <taxon>Pezizomycotina</taxon>
        <taxon>Eurotiomycetes</taxon>
        <taxon>Eurotiomycetidae</taxon>
        <taxon>Eurotiales</taxon>
        <taxon>Aspergillaceae</taxon>
        <taxon>Penicillium</taxon>
    </lineage>
</organism>
<dbReference type="GeneID" id="81626846"/>
<dbReference type="EMBL" id="JAPWDQ010000009">
    <property type="protein sequence ID" value="KAJ5481102.1"/>
    <property type="molecule type" value="Genomic_DNA"/>
</dbReference>
<evidence type="ECO:0000313" key="2">
    <source>
        <dbReference type="EMBL" id="KAJ5481102.1"/>
    </source>
</evidence>
<accession>A0A9X0BST9</accession>
<reference evidence="2" key="2">
    <citation type="journal article" date="2023" name="IMA Fungus">
        <title>Comparative genomic study of the Penicillium genus elucidates a diverse pangenome and 15 lateral gene transfer events.</title>
        <authorList>
            <person name="Petersen C."/>
            <person name="Sorensen T."/>
            <person name="Nielsen M.R."/>
            <person name="Sondergaard T.E."/>
            <person name="Sorensen J.L."/>
            <person name="Fitzpatrick D.A."/>
            <person name="Frisvad J.C."/>
            <person name="Nielsen K.L."/>
        </authorList>
    </citation>
    <scope>NUCLEOTIDE SEQUENCE</scope>
    <source>
        <strain evidence="2">IBT 30728</strain>
    </source>
</reference>